<name>B1I3P5_DESAP</name>
<keyword evidence="2" id="KW-1185">Reference proteome</keyword>
<reference evidence="2" key="1">
    <citation type="submission" date="2007-10" db="EMBL/GenBank/DDBJ databases">
        <title>Complete sequence of chromosome of Desulforudis audaxviator MP104C.</title>
        <authorList>
            <person name="Copeland A."/>
            <person name="Lucas S."/>
            <person name="Lapidus A."/>
            <person name="Barry K."/>
            <person name="Glavina del Rio T."/>
            <person name="Dalin E."/>
            <person name="Tice H."/>
            <person name="Bruce D."/>
            <person name="Pitluck S."/>
            <person name="Lowry S.R."/>
            <person name="Larimer F."/>
            <person name="Land M.L."/>
            <person name="Hauser L."/>
            <person name="Kyrpides N."/>
            <person name="Ivanova N.N."/>
            <person name="Richardson P."/>
        </authorList>
    </citation>
    <scope>NUCLEOTIDE SEQUENCE [LARGE SCALE GENOMIC DNA]</scope>
    <source>
        <strain evidence="2">MP104C</strain>
    </source>
</reference>
<protein>
    <submittedName>
        <fullName evidence="1">Uncharacterized protein</fullName>
    </submittedName>
</protein>
<dbReference type="EMBL" id="CP000860">
    <property type="protein sequence ID" value="ACA59604.1"/>
    <property type="molecule type" value="Genomic_DNA"/>
</dbReference>
<reference evidence="1 2" key="2">
    <citation type="journal article" date="2008" name="Science">
        <title>Environmental genomics reveals a single-species ecosystem deep within Earth.</title>
        <authorList>
            <person name="Chivian D."/>
            <person name="Brodie E.L."/>
            <person name="Alm E.J."/>
            <person name="Culley D.E."/>
            <person name="Dehal P.S."/>
            <person name="Desantis T.Z."/>
            <person name="Gihring T.M."/>
            <person name="Lapidus A."/>
            <person name="Lin L.H."/>
            <person name="Lowry S.R."/>
            <person name="Moser D.P."/>
            <person name="Richardson P.M."/>
            <person name="Southam G."/>
            <person name="Wanger G."/>
            <person name="Pratt L.M."/>
            <person name="Andersen G.L."/>
            <person name="Hazen T.C."/>
            <person name="Brockman F.J."/>
            <person name="Arkin A.P."/>
            <person name="Onstott T.C."/>
        </authorList>
    </citation>
    <scope>NUCLEOTIDE SEQUENCE [LARGE SCALE GENOMIC DNA]</scope>
    <source>
        <strain evidence="1 2">MP104C</strain>
    </source>
</reference>
<gene>
    <name evidence="1" type="ordered locus">Daud_1092</name>
</gene>
<proteinExistence type="predicted"/>
<dbReference type="Pfam" id="PF10670">
    <property type="entry name" value="DUF4198"/>
    <property type="match status" value="1"/>
</dbReference>
<dbReference type="eggNOG" id="COG5266">
    <property type="taxonomic scope" value="Bacteria"/>
</dbReference>
<sequence>MAPHNIWLDCAQWVSVGKTVACRFQYGHHMEAQGKASPGRARLWVAAPGGEPVELALVEDGETLSAEFSPTVRGVYALLGEYDPGVWSVTTDGRHLPGAAGEQAGEEVVRTISYGHFAKRLVFVEKDTPWPGSFGREMEIVPLQPAGREQEILIQYRGRPLGGVKVYVHGRGRAGARYGVTGPDGKVEFGLPAGEWLLLARHESPGTAADGANVRVTSAVLALTRS</sequence>
<evidence type="ECO:0000313" key="1">
    <source>
        <dbReference type="EMBL" id="ACA59604.1"/>
    </source>
</evidence>
<dbReference type="InterPro" id="IPR019613">
    <property type="entry name" value="DUF4198"/>
</dbReference>
<dbReference type="HOGENOM" id="CLU_1223120_0_0_9"/>
<dbReference type="AlphaFoldDB" id="B1I3P5"/>
<dbReference type="KEGG" id="dau:Daud_1092"/>
<organism evidence="1 2">
    <name type="scientific">Desulforudis audaxviator (strain MP104C)</name>
    <dbReference type="NCBI Taxonomy" id="477974"/>
    <lineage>
        <taxon>Bacteria</taxon>
        <taxon>Bacillati</taxon>
        <taxon>Bacillota</taxon>
        <taxon>Clostridia</taxon>
        <taxon>Thermoanaerobacterales</taxon>
        <taxon>Candidatus Desulforudaceae</taxon>
        <taxon>Candidatus Desulforudis</taxon>
    </lineage>
</organism>
<dbReference type="STRING" id="477974.Daud_1092"/>
<dbReference type="Proteomes" id="UP000008544">
    <property type="component" value="Chromosome"/>
</dbReference>
<dbReference type="RefSeq" id="WP_012302190.1">
    <property type="nucleotide sequence ID" value="NC_010424.1"/>
</dbReference>
<evidence type="ECO:0000313" key="2">
    <source>
        <dbReference type="Proteomes" id="UP000008544"/>
    </source>
</evidence>
<accession>B1I3P5</accession>